<dbReference type="AlphaFoldDB" id="A0A927RDM8"/>
<accession>A0A927RDM8</accession>
<evidence type="ECO:0000259" key="2">
    <source>
        <dbReference type="Pfam" id="PF23451"/>
    </source>
</evidence>
<evidence type="ECO:0000313" key="4">
    <source>
        <dbReference type="Proteomes" id="UP000638648"/>
    </source>
</evidence>
<dbReference type="Pfam" id="PF23451">
    <property type="entry name" value="Zn_ribbon_PaaD"/>
    <property type="match status" value="1"/>
</dbReference>
<dbReference type="EMBL" id="JADBEM010000001">
    <property type="protein sequence ID" value="MBE1611224.1"/>
    <property type="molecule type" value="Genomic_DNA"/>
</dbReference>
<evidence type="ECO:0000259" key="1">
    <source>
        <dbReference type="Pfam" id="PF01883"/>
    </source>
</evidence>
<gene>
    <name evidence="3" type="ORF">HEB94_008072</name>
</gene>
<dbReference type="InterPro" id="IPR052339">
    <property type="entry name" value="Fe-S_Maturation_MIP18"/>
</dbReference>
<dbReference type="PANTHER" id="PTHR42831">
    <property type="entry name" value="FE-S PROTEIN MATURATION AUXILIARY FACTOR YITW"/>
    <property type="match status" value="1"/>
</dbReference>
<dbReference type="Proteomes" id="UP000638648">
    <property type="component" value="Unassembled WGS sequence"/>
</dbReference>
<organism evidence="3 4">
    <name type="scientific">Actinopolymorpha pittospori</name>
    <dbReference type="NCBI Taxonomy" id="648752"/>
    <lineage>
        <taxon>Bacteria</taxon>
        <taxon>Bacillati</taxon>
        <taxon>Actinomycetota</taxon>
        <taxon>Actinomycetes</taxon>
        <taxon>Propionibacteriales</taxon>
        <taxon>Actinopolymorphaceae</taxon>
        <taxon>Actinopolymorpha</taxon>
    </lineage>
</organism>
<dbReference type="InterPro" id="IPR056572">
    <property type="entry name" value="Zn_ribbon_PaaD"/>
</dbReference>
<feature type="domain" description="MIP18 family-like" evidence="1">
    <location>
        <begin position="8"/>
        <end position="74"/>
    </location>
</feature>
<dbReference type="Gene3D" id="3.30.300.130">
    <property type="entry name" value="Fe-S cluster assembly (FSCA)"/>
    <property type="match status" value="1"/>
</dbReference>
<dbReference type="PANTHER" id="PTHR42831:SF3">
    <property type="entry name" value="1,2-PHENYLACETYL-COA EPOXIDASE, SUBUNIT D-RELATED"/>
    <property type="match status" value="1"/>
</dbReference>
<evidence type="ECO:0000313" key="3">
    <source>
        <dbReference type="EMBL" id="MBE1611224.1"/>
    </source>
</evidence>
<dbReference type="NCBIfam" id="TIGR02159">
    <property type="entry name" value="PA_CoA_Oxy4"/>
    <property type="match status" value="1"/>
</dbReference>
<feature type="domain" description="PaaD zinc beta ribbon" evidence="2">
    <location>
        <begin position="116"/>
        <end position="158"/>
    </location>
</feature>
<dbReference type="Pfam" id="PF01883">
    <property type="entry name" value="FeS_assembly_P"/>
    <property type="match status" value="1"/>
</dbReference>
<protein>
    <submittedName>
        <fullName evidence="3">Ring-1,2-phenylacetyl-CoA epoxidase subunit PaaD</fullName>
    </submittedName>
</protein>
<comment type="caution">
    <text evidence="3">The sequence shown here is derived from an EMBL/GenBank/DDBJ whole genome shotgun (WGS) entry which is preliminary data.</text>
</comment>
<proteinExistence type="predicted"/>
<dbReference type="InterPro" id="IPR011883">
    <property type="entry name" value="PaaD-like"/>
</dbReference>
<reference evidence="3" key="1">
    <citation type="submission" date="2020-10" db="EMBL/GenBank/DDBJ databases">
        <title>Sequencing the genomes of 1000 actinobacteria strains.</title>
        <authorList>
            <person name="Klenk H.-P."/>
        </authorList>
    </citation>
    <scope>NUCLEOTIDE SEQUENCE</scope>
    <source>
        <strain evidence="3">DSM 45354</strain>
    </source>
</reference>
<name>A0A927RDM8_9ACTN</name>
<dbReference type="InterPro" id="IPR002744">
    <property type="entry name" value="MIP18-like"/>
</dbReference>
<dbReference type="SUPFAM" id="SSF117916">
    <property type="entry name" value="Fe-S cluster assembly (FSCA) domain-like"/>
    <property type="match status" value="1"/>
</dbReference>
<keyword evidence="4" id="KW-1185">Reference proteome</keyword>
<sequence length="160" mass="16762">MTLTKDDAYAVAATVADPELPVLTIAELGILRDVRVREAGTVEVDLTPTYAGCPALEAIRADVTAALRESGAREVVVRIVLAPAWSSEWISAGGRAKLSRAGIAPPTPRAGGPVAVELSVRCPRCGSLATEELSGFGPTPCTSLRRCTACLEPFEYVKAL</sequence>
<dbReference type="InterPro" id="IPR034904">
    <property type="entry name" value="FSCA_dom_sf"/>
</dbReference>